<dbReference type="Pfam" id="PF00076">
    <property type="entry name" value="RRM_1"/>
    <property type="match status" value="1"/>
</dbReference>
<dbReference type="InterPro" id="IPR012677">
    <property type="entry name" value="Nucleotide-bd_a/b_plait_sf"/>
</dbReference>
<dbReference type="PANTHER" id="PTHR45735:SF2">
    <property type="entry name" value="CLEAVAGE STIMULATION FACTOR SUBUNIT 2"/>
    <property type="match status" value="1"/>
</dbReference>
<dbReference type="InterPro" id="IPR035979">
    <property type="entry name" value="RBD_domain_sf"/>
</dbReference>
<dbReference type="Pfam" id="PF14327">
    <property type="entry name" value="CSTF2_hinge"/>
    <property type="match status" value="1"/>
</dbReference>
<evidence type="ECO:0000313" key="6">
    <source>
        <dbReference type="EMBL" id="KAB8303277.1"/>
    </source>
</evidence>
<dbReference type="Pfam" id="PF14304">
    <property type="entry name" value="CSTF_C"/>
    <property type="match status" value="1"/>
</dbReference>
<dbReference type="InterPro" id="IPR026896">
    <property type="entry name" value="CSTF_C"/>
</dbReference>
<accession>A0A5N6KHV6</accession>
<keyword evidence="2" id="KW-0539">Nucleus</keyword>
<dbReference type="GO" id="GO:0005847">
    <property type="term" value="C:mRNA cleavage and polyadenylation specificity factor complex"/>
    <property type="evidence" value="ECO:0007669"/>
    <property type="project" value="TreeGrafter"/>
</dbReference>
<comment type="caution">
    <text evidence="6">The sequence shown here is derived from an EMBL/GenBank/DDBJ whole genome shotgun (WGS) entry which is preliminary data.</text>
</comment>
<dbReference type="OrthoDB" id="272703at2759"/>
<evidence type="ECO:0000256" key="2">
    <source>
        <dbReference type="ARBA" id="ARBA00023242"/>
    </source>
</evidence>
<comment type="subcellular location">
    <subcellularLocation>
        <location evidence="1">Nucleus</location>
    </subcellularLocation>
</comment>
<organism evidence="6 7">
    <name type="scientific">Monilinia laxa</name>
    <name type="common">Brown rot fungus</name>
    <name type="synonym">Sclerotinia laxa</name>
    <dbReference type="NCBI Taxonomy" id="61186"/>
    <lineage>
        <taxon>Eukaryota</taxon>
        <taxon>Fungi</taxon>
        <taxon>Dikarya</taxon>
        <taxon>Ascomycota</taxon>
        <taxon>Pezizomycotina</taxon>
        <taxon>Leotiomycetes</taxon>
        <taxon>Helotiales</taxon>
        <taxon>Sclerotiniaceae</taxon>
        <taxon>Monilinia</taxon>
    </lineage>
</organism>
<dbReference type="InterPro" id="IPR038192">
    <property type="entry name" value="CSTF_C_sf"/>
</dbReference>
<evidence type="ECO:0000256" key="1">
    <source>
        <dbReference type="ARBA" id="ARBA00004123"/>
    </source>
</evidence>
<evidence type="ECO:0000313" key="7">
    <source>
        <dbReference type="Proteomes" id="UP000326757"/>
    </source>
</evidence>
<sequence>MSKPPSKSVFVGNIPYGLTEEQIVDIFSSAGNVVNFRLVYDRETGRPKGFGFAEYPDSDSAASAVRNLNDYEIMNRKLRVDFSNDGTEEESSAPTYQPPPLPTNGLPIPPPSLPIPQPSNTSSLPPLPLGIDLPQGLTCPDAISRTLNTLPPSQLLDVLSQMKTLASTDPQKATELMHQAPQLSYAIFQALLLMGLVQPEALASVIESSAVAASSAPPVASIPPPAAPTPQYGGSAYPPGYPPPPPHMSGQLGIPMMGTPPVQGYVPPPPPPVQAAEPDTNALMAQVMAMPQELIDSLPPADRAQLMALKAQVAIVHNFYVMLVQWILWFRRQALIGSLGQETIK</sequence>
<dbReference type="FunFam" id="3.30.70.330:FF:000219">
    <property type="entry name" value="Putative polyadenylation factor subunit CstF64"/>
    <property type="match status" value="1"/>
</dbReference>
<gene>
    <name evidence="6" type="ORF">EYC80_004719</name>
</gene>
<dbReference type="InterPro" id="IPR025742">
    <property type="entry name" value="CSTF2_hinge"/>
</dbReference>
<proteinExistence type="predicted"/>
<dbReference type="PANTHER" id="PTHR45735">
    <property type="entry name" value="CLEAVAGE STIMULATION FACTOR SUBUNIT 2"/>
    <property type="match status" value="1"/>
</dbReference>
<dbReference type="SUPFAM" id="SSF54928">
    <property type="entry name" value="RNA-binding domain, RBD"/>
    <property type="match status" value="1"/>
</dbReference>
<dbReference type="Gene3D" id="1.10.20.70">
    <property type="entry name" value="Transcription termination and cleavage factor, C-terminal domain"/>
    <property type="match status" value="1"/>
</dbReference>
<dbReference type="SMART" id="SM00360">
    <property type="entry name" value="RRM"/>
    <property type="match status" value="1"/>
</dbReference>
<dbReference type="Gene3D" id="3.30.70.330">
    <property type="match status" value="1"/>
</dbReference>
<keyword evidence="3" id="KW-0694">RNA-binding</keyword>
<dbReference type="AlphaFoldDB" id="A0A5N6KHV6"/>
<dbReference type="InterPro" id="IPR000504">
    <property type="entry name" value="RRM_dom"/>
</dbReference>
<dbReference type="GO" id="GO:0003729">
    <property type="term" value="F:mRNA binding"/>
    <property type="evidence" value="ECO:0007669"/>
    <property type="project" value="TreeGrafter"/>
</dbReference>
<keyword evidence="7" id="KW-1185">Reference proteome</keyword>
<dbReference type="Gene3D" id="1.25.40.630">
    <property type="match status" value="1"/>
</dbReference>
<dbReference type="Proteomes" id="UP000326757">
    <property type="component" value="Unassembled WGS sequence"/>
</dbReference>
<feature type="compositionally biased region" description="Pro residues" evidence="4">
    <location>
        <begin position="96"/>
        <end position="117"/>
    </location>
</feature>
<dbReference type="EMBL" id="VIGI01000002">
    <property type="protein sequence ID" value="KAB8303277.1"/>
    <property type="molecule type" value="Genomic_DNA"/>
</dbReference>
<dbReference type="PROSITE" id="PS50102">
    <property type="entry name" value="RRM"/>
    <property type="match status" value="1"/>
</dbReference>
<evidence type="ECO:0000256" key="4">
    <source>
        <dbReference type="SAM" id="MobiDB-lite"/>
    </source>
</evidence>
<evidence type="ECO:0000256" key="3">
    <source>
        <dbReference type="PROSITE-ProRule" id="PRU00176"/>
    </source>
</evidence>
<name>A0A5N6KHV6_MONLA</name>
<feature type="region of interest" description="Disordered" evidence="4">
    <location>
        <begin position="84"/>
        <end position="127"/>
    </location>
</feature>
<dbReference type="FunFam" id="1.25.40.630:FF:000003">
    <property type="entry name" value="Polyadenylation factor subunit CstF64, putative"/>
    <property type="match status" value="1"/>
</dbReference>
<evidence type="ECO:0000259" key="5">
    <source>
        <dbReference type="PROSITE" id="PS50102"/>
    </source>
</evidence>
<dbReference type="CDD" id="cd12398">
    <property type="entry name" value="RRM_CSTF2_RNA15_like"/>
    <property type="match status" value="1"/>
</dbReference>
<reference evidence="6 7" key="1">
    <citation type="submission" date="2019-06" db="EMBL/GenBank/DDBJ databases">
        <title>Genome Sequence of the Brown Rot Fungal Pathogen Monilinia laxa.</title>
        <authorList>
            <person name="De Miccolis Angelini R.M."/>
            <person name="Landi L."/>
            <person name="Abate D."/>
            <person name="Pollastro S."/>
            <person name="Romanazzi G."/>
            <person name="Faretra F."/>
        </authorList>
    </citation>
    <scope>NUCLEOTIDE SEQUENCE [LARGE SCALE GENOMIC DNA]</scope>
    <source>
        <strain evidence="6 7">Mlax316</strain>
    </source>
</reference>
<feature type="domain" description="RRM" evidence="5">
    <location>
        <begin position="7"/>
        <end position="85"/>
    </location>
</feature>
<protein>
    <recommendedName>
        <fullName evidence="5">RRM domain-containing protein</fullName>
    </recommendedName>
</protein>
<dbReference type="GO" id="GO:0031124">
    <property type="term" value="P:mRNA 3'-end processing"/>
    <property type="evidence" value="ECO:0007669"/>
    <property type="project" value="InterPro"/>
</dbReference>